<dbReference type="GO" id="GO:0050770">
    <property type="term" value="P:regulation of axonogenesis"/>
    <property type="evidence" value="ECO:0007669"/>
    <property type="project" value="TreeGrafter"/>
</dbReference>
<reference evidence="2 3" key="1">
    <citation type="submission" date="2019-09" db="EMBL/GenBank/DDBJ databases">
        <title>Bird 10,000 Genomes (B10K) Project - Family phase.</title>
        <authorList>
            <person name="Zhang G."/>
        </authorList>
    </citation>
    <scope>NUCLEOTIDE SEQUENCE [LARGE SCALE GENOMIC DNA]</scope>
    <source>
        <strain evidence="2">B10K-DU-001-04</strain>
        <tissue evidence="2">Muscle</tissue>
    </source>
</reference>
<dbReference type="EMBL" id="VWZE01012132">
    <property type="protein sequence ID" value="NXF91065.1"/>
    <property type="molecule type" value="Genomic_DNA"/>
</dbReference>
<feature type="non-terminal residue" evidence="2">
    <location>
        <position position="137"/>
    </location>
</feature>
<dbReference type="GO" id="GO:0008361">
    <property type="term" value="P:regulation of cell size"/>
    <property type="evidence" value="ECO:0007669"/>
    <property type="project" value="TreeGrafter"/>
</dbReference>
<dbReference type="GO" id="GO:0005829">
    <property type="term" value="C:cytosol"/>
    <property type="evidence" value="ECO:0007669"/>
    <property type="project" value="TreeGrafter"/>
</dbReference>
<dbReference type="SUPFAM" id="SSF48350">
    <property type="entry name" value="GTPase activation domain, GAP"/>
    <property type="match status" value="1"/>
</dbReference>
<dbReference type="GO" id="GO:0005096">
    <property type="term" value="F:GTPase activator activity"/>
    <property type="evidence" value="ECO:0007669"/>
    <property type="project" value="TreeGrafter"/>
</dbReference>
<feature type="domain" description="Rho-GAP" evidence="1">
    <location>
        <begin position="1"/>
        <end position="137"/>
    </location>
</feature>
<evidence type="ECO:0000259" key="1">
    <source>
        <dbReference type="PROSITE" id="PS50238"/>
    </source>
</evidence>
<organism evidence="2 3">
    <name type="scientific">Eubucco bourcierii</name>
    <name type="common">red-headed barbet</name>
    <dbReference type="NCBI Taxonomy" id="91767"/>
    <lineage>
        <taxon>Eukaryota</taxon>
        <taxon>Metazoa</taxon>
        <taxon>Chordata</taxon>
        <taxon>Craniata</taxon>
        <taxon>Vertebrata</taxon>
        <taxon>Euteleostomi</taxon>
        <taxon>Archelosauria</taxon>
        <taxon>Archosauria</taxon>
        <taxon>Dinosauria</taxon>
        <taxon>Saurischia</taxon>
        <taxon>Theropoda</taxon>
        <taxon>Coelurosauria</taxon>
        <taxon>Aves</taxon>
        <taxon>Neognathae</taxon>
        <taxon>Neoaves</taxon>
        <taxon>Telluraves</taxon>
        <taxon>Coraciimorphae</taxon>
        <taxon>Piciformes</taxon>
        <taxon>Ramphastidae</taxon>
        <taxon>Eubucco</taxon>
    </lineage>
</organism>
<dbReference type="PANTHER" id="PTHR46005">
    <property type="entry name" value="RHO GTPASE-ACTIVATING PROTEIN 190"/>
    <property type="match status" value="1"/>
</dbReference>
<dbReference type="Pfam" id="PF00620">
    <property type="entry name" value="RhoGAP"/>
    <property type="match status" value="1"/>
</dbReference>
<gene>
    <name evidence="2" type="primary">Arhgap35_0</name>
    <name evidence="2" type="ORF">EUBBOU_R11342</name>
</gene>
<dbReference type="InterPro" id="IPR051978">
    <property type="entry name" value="Rho-GAP_domain"/>
</dbReference>
<dbReference type="GO" id="GO:0007266">
    <property type="term" value="P:Rho protein signal transduction"/>
    <property type="evidence" value="ECO:0007669"/>
    <property type="project" value="TreeGrafter"/>
</dbReference>
<dbReference type="AlphaFoldDB" id="A0A7K8XIU6"/>
<dbReference type="Proteomes" id="UP000583613">
    <property type="component" value="Unassembled WGS sequence"/>
</dbReference>
<feature type="non-terminal residue" evidence="2">
    <location>
        <position position="1"/>
    </location>
</feature>
<dbReference type="InterPro" id="IPR000198">
    <property type="entry name" value="RhoGAP_dom"/>
</dbReference>
<evidence type="ECO:0000313" key="3">
    <source>
        <dbReference type="Proteomes" id="UP000583613"/>
    </source>
</evidence>
<accession>A0A7K8XIU6</accession>
<dbReference type="Gene3D" id="1.10.555.10">
    <property type="entry name" value="Rho GTPase activation protein"/>
    <property type="match status" value="1"/>
</dbReference>
<dbReference type="PROSITE" id="PS50238">
    <property type="entry name" value="RHOGAP"/>
    <property type="match status" value="1"/>
</dbReference>
<dbReference type="OrthoDB" id="79452at2759"/>
<name>A0A7K8XIU6_9PICI</name>
<dbReference type="PANTHER" id="PTHR46005:SF1">
    <property type="entry name" value="RHO GTPASE-ACTIVATING PROTEIN 35"/>
    <property type="match status" value="1"/>
</dbReference>
<evidence type="ECO:0000313" key="2">
    <source>
        <dbReference type="EMBL" id="NXF91065.1"/>
    </source>
</evidence>
<dbReference type="InterPro" id="IPR008936">
    <property type="entry name" value="Rho_GTPase_activation_prot"/>
</dbReference>
<proteinExistence type="predicted"/>
<comment type="caution">
    <text evidence="2">The sequence shown here is derived from an EMBL/GenBank/DDBJ whole genome shotgun (WGS) entry which is preliminary data.</text>
</comment>
<sequence length="137" mass="15947">SADHGLDLAEKDFTINTVAGAMKSFFSELPEPLVPYAMQLELAEAHKINDREQKLHALKEVLRRFPKENYEVFRYVIGHLNRVSHHHRANLMTSENLSICFWPTLMKPDFSTVDALTATRTYQTIMELFIQQCPFFF</sequence>
<keyword evidence="3" id="KW-1185">Reference proteome</keyword>
<protein>
    <submittedName>
        <fullName evidence="2">RHG35 protein</fullName>
    </submittedName>
</protein>
<dbReference type="SMART" id="SM00324">
    <property type="entry name" value="RhoGAP"/>
    <property type="match status" value="1"/>
</dbReference>